<evidence type="ECO:0000256" key="4">
    <source>
        <dbReference type="PROSITE-ProRule" id="PRU00182"/>
    </source>
</evidence>
<dbReference type="PROSITE" id="PS50889">
    <property type="entry name" value="S4"/>
    <property type="match status" value="1"/>
</dbReference>
<accession>A0A9D9HU74</accession>
<dbReference type="GO" id="GO:0003727">
    <property type="term" value="F:single-stranded RNA binding"/>
    <property type="evidence" value="ECO:0007669"/>
    <property type="project" value="InterPro"/>
</dbReference>
<protein>
    <submittedName>
        <fullName evidence="7">RNA-binding S4 domain-containing protein</fullName>
    </submittedName>
</protein>
<keyword evidence="3" id="KW-0238">DNA-binding</keyword>
<dbReference type="Gene3D" id="3.10.290.10">
    <property type="entry name" value="RNA-binding S4 domain"/>
    <property type="match status" value="1"/>
</dbReference>
<evidence type="ECO:0000313" key="8">
    <source>
        <dbReference type="Proteomes" id="UP000823641"/>
    </source>
</evidence>
<dbReference type="InterPro" id="IPR002942">
    <property type="entry name" value="S4_RNA-bd"/>
</dbReference>
<sequence>MAEVRIDKWLWAVRVYKTRSIAAEACKKGKVTFNGLPVKPSRVVKVGEVYSVRRSPITYSFKVLAIANNRMGAKLAPEYMENVTTPDQLELLELSRIAQANGRAKGTGRPTKKERRDLEEFISPDYFDEFDFDEEEPEDLE</sequence>
<evidence type="ECO:0000259" key="6">
    <source>
        <dbReference type="SMART" id="SM00363"/>
    </source>
</evidence>
<dbReference type="CDD" id="cd00165">
    <property type="entry name" value="S4"/>
    <property type="match status" value="1"/>
</dbReference>
<reference evidence="7" key="2">
    <citation type="journal article" date="2021" name="PeerJ">
        <title>Extensive microbial diversity within the chicken gut microbiome revealed by metagenomics and culture.</title>
        <authorList>
            <person name="Gilroy R."/>
            <person name="Ravi A."/>
            <person name="Getino M."/>
            <person name="Pursley I."/>
            <person name="Horton D.L."/>
            <person name="Alikhan N.F."/>
            <person name="Baker D."/>
            <person name="Gharbi K."/>
            <person name="Hall N."/>
            <person name="Watson M."/>
            <person name="Adriaenssens E.M."/>
            <person name="Foster-Nyarko E."/>
            <person name="Jarju S."/>
            <person name="Secka A."/>
            <person name="Antonio M."/>
            <person name="Oren A."/>
            <person name="Chaudhuri R.R."/>
            <person name="La Ragione R."/>
            <person name="Hildebrand F."/>
            <person name="Pallen M.J."/>
        </authorList>
    </citation>
    <scope>NUCLEOTIDE SEQUENCE</scope>
    <source>
        <strain evidence="7">G3-3990</strain>
    </source>
</reference>
<dbReference type="InterPro" id="IPR036986">
    <property type="entry name" value="S4_RNA-bd_sf"/>
</dbReference>
<feature type="compositionally biased region" description="Acidic residues" evidence="5">
    <location>
        <begin position="120"/>
        <end position="141"/>
    </location>
</feature>
<dbReference type="PIRSF" id="PIRSF016821">
    <property type="entry name" value="HSP15"/>
    <property type="match status" value="1"/>
</dbReference>
<dbReference type="SMART" id="SM00363">
    <property type="entry name" value="S4"/>
    <property type="match status" value="1"/>
</dbReference>
<evidence type="ECO:0000256" key="3">
    <source>
        <dbReference type="ARBA" id="ARBA00023125"/>
    </source>
</evidence>
<comment type="similarity">
    <text evidence="1">Belongs to the HSP15 family.</text>
</comment>
<dbReference type="AlphaFoldDB" id="A0A9D9HU74"/>
<evidence type="ECO:0000256" key="2">
    <source>
        <dbReference type="ARBA" id="ARBA00022884"/>
    </source>
</evidence>
<feature type="domain" description="RNA-binding S4" evidence="6">
    <location>
        <begin position="4"/>
        <end position="67"/>
    </location>
</feature>
<reference evidence="7" key="1">
    <citation type="submission" date="2020-10" db="EMBL/GenBank/DDBJ databases">
        <authorList>
            <person name="Gilroy R."/>
        </authorList>
    </citation>
    <scope>NUCLEOTIDE SEQUENCE</scope>
    <source>
        <strain evidence="7">G3-3990</strain>
    </source>
</reference>
<evidence type="ECO:0000256" key="1">
    <source>
        <dbReference type="ARBA" id="ARBA00008396"/>
    </source>
</evidence>
<feature type="region of interest" description="Disordered" evidence="5">
    <location>
        <begin position="101"/>
        <end position="141"/>
    </location>
</feature>
<dbReference type="GO" id="GO:0043023">
    <property type="term" value="F:ribosomal large subunit binding"/>
    <property type="evidence" value="ECO:0007669"/>
    <property type="project" value="InterPro"/>
</dbReference>
<proteinExistence type="inferred from homology"/>
<dbReference type="Pfam" id="PF01479">
    <property type="entry name" value="S4"/>
    <property type="match status" value="1"/>
</dbReference>
<name>A0A9D9HU74_9BACT</name>
<organism evidence="7 8">
    <name type="scientific">Candidatus Gallipaludibacter merdavium</name>
    <dbReference type="NCBI Taxonomy" id="2840839"/>
    <lineage>
        <taxon>Bacteria</taxon>
        <taxon>Pseudomonadati</taxon>
        <taxon>Bacteroidota</taxon>
        <taxon>Bacteroidia</taxon>
        <taxon>Bacteroidales</taxon>
        <taxon>Candidatus Gallipaludibacter</taxon>
    </lineage>
</organism>
<dbReference type="Proteomes" id="UP000823641">
    <property type="component" value="Unassembled WGS sequence"/>
</dbReference>
<dbReference type="SUPFAM" id="SSF55174">
    <property type="entry name" value="Alpha-L RNA-binding motif"/>
    <property type="match status" value="1"/>
</dbReference>
<gene>
    <name evidence="7" type="ORF">IAA73_08280</name>
</gene>
<keyword evidence="2 4" id="KW-0694">RNA-binding</keyword>
<dbReference type="GO" id="GO:0003677">
    <property type="term" value="F:DNA binding"/>
    <property type="evidence" value="ECO:0007669"/>
    <property type="project" value="UniProtKB-KW"/>
</dbReference>
<dbReference type="InterPro" id="IPR025708">
    <property type="entry name" value="HSP15"/>
</dbReference>
<evidence type="ECO:0000313" key="7">
    <source>
        <dbReference type="EMBL" id="MBO8460312.1"/>
    </source>
</evidence>
<comment type="caution">
    <text evidence="7">The sequence shown here is derived from an EMBL/GenBank/DDBJ whole genome shotgun (WGS) entry which is preliminary data.</text>
</comment>
<evidence type="ECO:0000256" key="5">
    <source>
        <dbReference type="SAM" id="MobiDB-lite"/>
    </source>
</evidence>
<dbReference type="EMBL" id="JADIMG010000079">
    <property type="protein sequence ID" value="MBO8460312.1"/>
    <property type="molecule type" value="Genomic_DNA"/>
</dbReference>
<dbReference type="GO" id="GO:0034605">
    <property type="term" value="P:cellular response to heat"/>
    <property type="evidence" value="ECO:0007669"/>
    <property type="project" value="InterPro"/>
</dbReference>